<keyword evidence="1" id="KW-0732">Signal</keyword>
<accession>A0A5C6U1G2</accession>
<dbReference type="Pfam" id="PF13590">
    <property type="entry name" value="DUF4136"/>
    <property type="match status" value="1"/>
</dbReference>
<name>A0A5C6U1G2_9BURK</name>
<dbReference type="Proteomes" id="UP000321832">
    <property type="component" value="Unassembled WGS sequence"/>
</dbReference>
<reference evidence="3 4" key="1">
    <citation type="submission" date="2019-08" db="EMBL/GenBank/DDBJ databases">
        <authorList>
            <person name="Khan S.A."/>
            <person name="Jeon C.O."/>
            <person name="Jeong S.E."/>
        </authorList>
    </citation>
    <scope>NUCLEOTIDE SEQUENCE [LARGE SCALE GENOMIC DNA]</scope>
    <source>
        <strain evidence="4">IMCC1728</strain>
    </source>
</reference>
<feature type="chain" id="PRO_5023024334" evidence="1">
    <location>
        <begin position="19"/>
        <end position="197"/>
    </location>
</feature>
<dbReference type="InterPro" id="IPR025411">
    <property type="entry name" value="DUF4136"/>
</dbReference>
<evidence type="ECO:0000259" key="2">
    <source>
        <dbReference type="Pfam" id="PF13590"/>
    </source>
</evidence>
<feature type="domain" description="DUF4136" evidence="2">
    <location>
        <begin position="28"/>
        <end position="181"/>
    </location>
</feature>
<feature type="signal peptide" evidence="1">
    <location>
        <begin position="1"/>
        <end position="18"/>
    </location>
</feature>
<evidence type="ECO:0000256" key="1">
    <source>
        <dbReference type="SAM" id="SignalP"/>
    </source>
</evidence>
<organism evidence="3 4">
    <name type="scientific">Piscinibacter aquaticus</name>
    <dbReference type="NCBI Taxonomy" id="392597"/>
    <lineage>
        <taxon>Bacteria</taxon>
        <taxon>Pseudomonadati</taxon>
        <taxon>Pseudomonadota</taxon>
        <taxon>Betaproteobacteria</taxon>
        <taxon>Burkholderiales</taxon>
        <taxon>Sphaerotilaceae</taxon>
        <taxon>Piscinibacter</taxon>
    </lineage>
</organism>
<evidence type="ECO:0000313" key="4">
    <source>
        <dbReference type="Proteomes" id="UP000321832"/>
    </source>
</evidence>
<dbReference type="AlphaFoldDB" id="A0A5C6U1G2"/>
<dbReference type="Gene3D" id="3.30.160.670">
    <property type="match status" value="1"/>
</dbReference>
<gene>
    <name evidence="3" type="ORF">FSC37_16395</name>
</gene>
<dbReference type="EMBL" id="VOPW01000001">
    <property type="protein sequence ID" value="TXC66812.1"/>
    <property type="molecule type" value="Genomic_DNA"/>
</dbReference>
<keyword evidence="4" id="KW-1185">Reference proteome</keyword>
<evidence type="ECO:0000313" key="3">
    <source>
        <dbReference type="EMBL" id="TXC66812.1"/>
    </source>
</evidence>
<sequence>MIRTLTLLTATALLSGCAALNSVSSEVSSFSAWPADRQPGTYAFERLPSQQARAEQQQLLEDSARRALEGAGFTPAAEGQTSDFIVQLGARVSATEAYYDDPFWWRGGLYVHRFGRPWPYYGMGLGMGIPTVNYAREVAVLIRDRKSGQPLYETRASNDGSSPSIKSLLPAMFEAAMKDFPAGSVTPRRVTTEITPP</sequence>
<dbReference type="PROSITE" id="PS51257">
    <property type="entry name" value="PROKAR_LIPOPROTEIN"/>
    <property type="match status" value="1"/>
</dbReference>
<proteinExistence type="predicted"/>
<protein>
    <submittedName>
        <fullName evidence="3">DUF4136 domain-containing protein</fullName>
    </submittedName>
</protein>
<comment type="caution">
    <text evidence="3">The sequence shown here is derived from an EMBL/GenBank/DDBJ whole genome shotgun (WGS) entry which is preliminary data.</text>
</comment>